<dbReference type="OrthoDB" id="9800754at2"/>
<comment type="similarity">
    <text evidence="7">Belongs to the AB hydrolase superfamily. MetX family.</text>
</comment>
<evidence type="ECO:0000256" key="3">
    <source>
        <dbReference type="ARBA" id="ARBA00022605"/>
    </source>
</evidence>
<keyword evidence="4 7" id="KW-0808">Transferase</keyword>
<dbReference type="PANTHER" id="PTHR32268">
    <property type="entry name" value="HOMOSERINE O-ACETYLTRANSFERASE"/>
    <property type="match status" value="1"/>
</dbReference>
<dbReference type="STRING" id="583355.Caka_1717"/>
<comment type="pathway">
    <text evidence="7">Amino-acid biosynthesis; L-methionine biosynthesis via de novo pathway; O-acetyl-L-homoserine from L-homoserine: step 1/1.</text>
</comment>
<dbReference type="Pfam" id="PF00561">
    <property type="entry name" value="Abhydrolase_1"/>
    <property type="match status" value="1"/>
</dbReference>
<feature type="active site" evidence="7 8">
    <location>
        <position position="325"/>
    </location>
</feature>
<dbReference type="Gene3D" id="3.40.50.1820">
    <property type="entry name" value="alpha/beta hydrolase"/>
    <property type="match status" value="1"/>
</dbReference>
<evidence type="ECO:0000256" key="5">
    <source>
        <dbReference type="ARBA" id="ARBA00023167"/>
    </source>
</evidence>
<dbReference type="InterPro" id="IPR008220">
    <property type="entry name" value="HAT_MetX-like"/>
</dbReference>
<accession>D5EJY7</accession>
<evidence type="ECO:0000256" key="8">
    <source>
        <dbReference type="PIRSR" id="PIRSR000443-1"/>
    </source>
</evidence>
<organism evidence="10 11">
    <name type="scientific">Coraliomargarita akajimensis (strain DSM 45221 / IAM 15411 / JCM 23193 / KCTC 12865 / 04OKA010-24)</name>
    <dbReference type="NCBI Taxonomy" id="583355"/>
    <lineage>
        <taxon>Bacteria</taxon>
        <taxon>Pseudomonadati</taxon>
        <taxon>Verrucomicrobiota</taxon>
        <taxon>Opitutia</taxon>
        <taxon>Puniceicoccales</taxon>
        <taxon>Coraliomargaritaceae</taxon>
        <taxon>Coraliomargarita</taxon>
    </lineage>
</organism>
<dbReference type="NCBIfam" id="NF001209">
    <property type="entry name" value="PRK00175.1"/>
    <property type="match status" value="1"/>
</dbReference>
<evidence type="ECO:0000256" key="2">
    <source>
        <dbReference type="ARBA" id="ARBA00022490"/>
    </source>
</evidence>
<feature type="binding site" evidence="7">
    <location>
        <position position="359"/>
    </location>
    <ligand>
        <name>substrate</name>
    </ligand>
</feature>
<dbReference type="HOGENOM" id="CLU_028760_1_2_0"/>
<evidence type="ECO:0000313" key="10">
    <source>
        <dbReference type="EMBL" id="ADE54736.1"/>
    </source>
</evidence>
<comment type="catalytic activity">
    <reaction evidence="7">
        <text>L-homoserine + acetyl-CoA = O-acetyl-L-homoserine + CoA</text>
        <dbReference type="Rhea" id="RHEA:13701"/>
        <dbReference type="ChEBI" id="CHEBI:57287"/>
        <dbReference type="ChEBI" id="CHEBI:57288"/>
        <dbReference type="ChEBI" id="CHEBI:57476"/>
        <dbReference type="ChEBI" id="CHEBI:57716"/>
        <dbReference type="EC" id="2.3.1.31"/>
    </reaction>
</comment>
<dbReference type="GO" id="GO:0009086">
    <property type="term" value="P:methionine biosynthetic process"/>
    <property type="evidence" value="ECO:0007669"/>
    <property type="project" value="UniProtKB-UniRule"/>
</dbReference>
<evidence type="ECO:0000256" key="7">
    <source>
        <dbReference type="HAMAP-Rule" id="MF_00296"/>
    </source>
</evidence>
<name>D5EJY7_CORAD</name>
<evidence type="ECO:0000256" key="1">
    <source>
        <dbReference type="ARBA" id="ARBA00011738"/>
    </source>
</evidence>
<gene>
    <name evidence="7" type="primary">metXA</name>
    <name evidence="10" type="ordered locus">Caka_1717</name>
</gene>
<dbReference type="HAMAP" id="MF_00296">
    <property type="entry name" value="MetX_acyltransf"/>
    <property type="match status" value="1"/>
</dbReference>
<reference evidence="10 11" key="1">
    <citation type="journal article" date="2010" name="Stand. Genomic Sci.">
        <title>Complete genome sequence of Coraliomargarita akajimensis type strain (04OKA010-24).</title>
        <authorList>
            <person name="Mavromatis K."/>
            <person name="Abt B."/>
            <person name="Brambilla E."/>
            <person name="Lapidus A."/>
            <person name="Copeland A."/>
            <person name="Deshpande S."/>
            <person name="Nolan M."/>
            <person name="Lucas S."/>
            <person name="Tice H."/>
            <person name="Cheng J.F."/>
            <person name="Han C."/>
            <person name="Detter J.C."/>
            <person name="Woyke T."/>
            <person name="Goodwin L."/>
            <person name="Pitluck S."/>
            <person name="Held B."/>
            <person name="Brettin T."/>
            <person name="Tapia R."/>
            <person name="Ivanova N."/>
            <person name="Mikhailova N."/>
            <person name="Pati A."/>
            <person name="Liolios K."/>
            <person name="Chen A."/>
            <person name="Palaniappan K."/>
            <person name="Land M."/>
            <person name="Hauser L."/>
            <person name="Chang Y.J."/>
            <person name="Jeffries C.D."/>
            <person name="Rohde M."/>
            <person name="Goker M."/>
            <person name="Bristow J."/>
            <person name="Eisen J.A."/>
            <person name="Markowitz V."/>
            <person name="Hugenholtz P."/>
            <person name="Klenk H.P."/>
            <person name="Kyrpides N.C."/>
        </authorList>
    </citation>
    <scope>NUCLEOTIDE SEQUENCE [LARGE SCALE GENOMIC DNA]</scope>
    <source>
        <strain evidence="11">DSM 45221 / IAM 15411 / JCM 23193 / KCTC 12865</strain>
    </source>
</reference>
<comment type="subunit">
    <text evidence="1 7">Homodimer.</text>
</comment>
<dbReference type="GO" id="GO:0004414">
    <property type="term" value="F:homoserine O-acetyltransferase activity"/>
    <property type="evidence" value="ECO:0007669"/>
    <property type="project" value="UniProtKB-UniRule"/>
</dbReference>
<dbReference type="eggNOG" id="COG2021">
    <property type="taxonomic scope" value="Bacteria"/>
</dbReference>
<dbReference type="SUPFAM" id="SSF53474">
    <property type="entry name" value="alpha/beta-Hydrolases"/>
    <property type="match status" value="1"/>
</dbReference>
<keyword evidence="11" id="KW-1185">Reference proteome</keyword>
<feature type="active site" description="Nucleophile" evidence="7 8">
    <location>
        <position position="162"/>
    </location>
</feature>
<comment type="caution">
    <text evidence="7">Lacks conserved residue(s) required for the propagation of feature annotation.</text>
</comment>
<dbReference type="GO" id="GO:0005737">
    <property type="term" value="C:cytoplasm"/>
    <property type="evidence" value="ECO:0007669"/>
    <property type="project" value="UniProtKB-SubCell"/>
</dbReference>
<dbReference type="Proteomes" id="UP000000925">
    <property type="component" value="Chromosome"/>
</dbReference>
<dbReference type="FunFam" id="1.10.1740.110:FF:000001">
    <property type="entry name" value="Homoserine O-acetyltransferase"/>
    <property type="match status" value="1"/>
</dbReference>
<sequence length="378" mass="41854">MIDSEAAHISGEGEVGLVEYHDFVSKEAFQFESGGSIPELTLRYETYGRLNEAKDNAILICHALTGNHHCAGVHRMDERKQGWWNFMVGPGKPIDTSRYFVICSNVLGGCSGSTGPESPNPLTGKRYNLDFPKLTVGDMVNAQAMLVDHLGIDRLHAVIGGSMGGMQTLQWAIAYPDRVGSYVALACCARHNAQAIAFNDTGRQAIISDPGWMGGDYPDGEQPREGLSIARMMAHITYLSDAGMEAKFGRKRRNKDAEEHFDVEFEVESYLRYQGQAFVSRFDANTYLYLTKALDRFDLHGPNGTLDETFERVTAPGLVVGFTSDWLYPPQGNRDIVEALLRIGKNATYAELAMDAGHDSFLLRAPKLDELIRSFLAR</sequence>
<dbReference type="AlphaFoldDB" id="D5EJY7"/>
<feature type="active site" evidence="7 8">
    <location>
        <position position="358"/>
    </location>
</feature>
<dbReference type="EC" id="2.3.1.31" evidence="7"/>
<keyword evidence="2 7" id="KW-0963">Cytoplasm</keyword>
<dbReference type="UniPathway" id="UPA00051">
    <property type="reaction ID" value="UER00074"/>
</dbReference>
<dbReference type="PANTHER" id="PTHR32268:SF11">
    <property type="entry name" value="HOMOSERINE O-ACETYLTRANSFERASE"/>
    <property type="match status" value="1"/>
</dbReference>
<evidence type="ECO:0000313" key="11">
    <source>
        <dbReference type="Proteomes" id="UP000000925"/>
    </source>
</evidence>
<comment type="subcellular location">
    <subcellularLocation>
        <location evidence="7">Cytoplasm</location>
    </subcellularLocation>
</comment>
<dbReference type="RefSeq" id="WP_013043458.1">
    <property type="nucleotide sequence ID" value="NC_014008.1"/>
</dbReference>
<evidence type="ECO:0000256" key="6">
    <source>
        <dbReference type="ARBA" id="ARBA00023315"/>
    </source>
</evidence>
<keyword evidence="6 7" id="KW-0012">Acyltransferase</keyword>
<dbReference type="NCBIfam" id="TIGR01392">
    <property type="entry name" value="homoserO_Ac_trn"/>
    <property type="match status" value="1"/>
</dbReference>
<evidence type="ECO:0000259" key="9">
    <source>
        <dbReference type="Pfam" id="PF00561"/>
    </source>
</evidence>
<comment type="function">
    <text evidence="7">Transfers an acetyl group from acetyl-CoA to L-homoserine, forming acetyl-L-homoserine.</text>
</comment>
<dbReference type="GO" id="GO:0009092">
    <property type="term" value="P:homoserine metabolic process"/>
    <property type="evidence" value="ECO:0007669"/>
    <property type="project" value="TreeGrafter"/>
</dbReference>
<protein>
    <recommendedName>
        <fullName evidence="7">Homoserine O-acetyltransferase</fullName>
        <shortName evidence="7">HAT</shortName>
        <ecNumber evidence="7">2.3.1.31</ecNumber>
    </recommendedName>
    <alternativeName>
        <fullName evidence="7">Homoserine transacetylase</fullName>
        <shortName evidence="7">HTA</shortName>
    </alternativeName>
</protein>
<dbReference type="InterPro" id="IPR029058">
    <property type="entry name" value="AB_hydrolase_fold"/>
</dbReference>
<keyword evidence="5 7" id="KW-0486">Methionine biosynthesis</keyword>
<dbReference type="KEGG" id="caa:Caka_1717"/>
<dbReference type="PIRSF" id="PIRSF000443">
    <property type="entry name" value="Homoser_Ac_trans"/>
    <property type="match status" value="1"/>
</dbReference>
<keyword evidence="3 7" id="KW-0028">Amino-acid biosynthesis</keyword>
<proteinExistence type="inferred from homology"/>
<feature type="domain" description="AB hydrolase-1" evidence="9">
    <location>
        <begin position="56"/>
        <end position="363"/>
    </location>
</feature>
<dbReference type="InterPro" id="IPR000073">
    <property type="entry name" value="AB_hydrolase_1"/>
</dbReference>
<dbReference type="EMBL" id="CP001998">
    <property type="protein sequence ID" value="ADE54736.1"/>
    <property type="molecule type" value="Genomic_DNA"/>
</dbReference>
<evidence type="ECO:0000256" key="4">
    <source>
        <dbReference type="ARBA" id="ARBA00022679"/>
    </source>
</evidence>
<feature type="binding site" evidence="7">
    <location>
        <position position="231"/>
    </location>
    <ligand>
        <name>substrate</name>
    </ligand>
</feature>